<protein>
    <recommendedName>
        <fullName evidence="2">3-keto-alpha-glucoside-1,2-lyase/3-keto-2-hydroxy-glucal hydratase domain-containing protein</fullName>
    </recommendedName>
</protein>
<keyword evidence="4" id="KW-1185">Reference proteome</keyword>
<feature type="chain" id="PRO_5045803438" description="3-keto-alpha-glucoside-1,2-lyase/3-keto-2-hydroxy-glucal hydratase domain-containing protein" evidence="1">
    <location>
        <begin position="30"/>
        <end position="263"/>
    </location>
</feature>
<dbReference type="InterPro" id="IPR010496">
    <property type="entry name" value="AL/BT2_dom"/>
</dbReference>
<dbReference type="PANTHER" id="PTHR33546:SF1">
    <property type="entry name" value="LARGE, MULTIFUNCTIONAL SECRETED PROTEIN"/>
    <property type="match status" value="1"/>
</dbReference>
<organism evidence="3 4">
    <name type="scientific">Cellvibrio fibrivorans</name>
    <dbReference type="NCBI Taxonomy" id="126350"/>
    <lineage>
        <taxon>Bacteria</taxon>
        <taxon>Pseudomonadati</taxon>
        <taxon>Pseudomonadota</taxon>
        <taxon>Gammaproteobacteria</taxon>
        <taxon>Cellvibrionales</taxon>
        <taxon>Cellvibrionaceae</taxon>
        <taxon>Cellvibrio</taxon>
    </lineage>
</organism>
<dbReference type="PANTHER" id="PTHR33546">
    <property type="entry name" value="LARGE, MULTIFUNCTIONAL SECRETED PROTEIN-RELATED"/>
    <property type="match status" value="1"/>
</dbReference>
<sequence length="263" mass="29179">MNKRFLQRGLVPAIGIISTVFVCSTTCVAATEKKEPWQLAEETEVWEPVPAVISVPSSGIPSDATILFDGKNLSQWQGAEGGEAKWKVADGTLTVVPKTGDIKTKESFCDVQLHVEWKTPTLITDEKGKLLESQGRNNSGVFLQERYEVQMLDSYNNKTYPNGQAGSIYKQSIPLVNASRAPGEWQTYDIIFTAPKFDSAQKLTSPGYVTVLHNGVLVQNHFEIQGATEWIGKPVYKAHGCAPIRLQDHGNAMNFRNIWVRKL</sequence>
<dbReference type="Pfam" id="PF06439">
    <property type="entry name" value="3keto-disac_hyd"/>
    <property type="match status" value="1"/>
</dbReference>
<keyword evidence="1" id="KW-0732">Signal</keyword>
<evidence type="ECO:0000313" key="3">
    <source>
        <dbReference type="EMBL" id="MDR7090389.1"/>
    </source>
</evidence>
<evidence type="ECO:0000313" key="4">
    <source>
        <dbReference type="Proteomes" id="UP001253595"/>
    </source>
</evidence>
<feature type="signal peptide" evidence="1">
    <location>
        <begin position="1"/>
        <end position="29"/>
    </location>
</feature>
<accession>A0ABU1UYW3</accession>
<reference evidence="3 4" key="1">
    <citation type="submission" date="2023-07" db="EMBL/GenBank/DDBJ databases">
        <title>Sorghum-associated microbial communities from plants grown in Nebraska, USA.</title>
        <authorList>
            <person name="Schachtman D."/>
        </authorList>
    </citation>
    <scope>NUCLEOTIDE SEQUENCE [LARGE SCALE GENOMIC DNA]</scope>
    <source>
        <strain evidence="3 4">BE190</strain>
    </source>
</reference>
<dbReference type="Gene3D" id="2.60.120.560">
    <property type="entry name" value="Exo-inulinase, domain 1"/>
    <property type="match status" value="1"/>
</dbReference>
<evidence type="ECO:0000256" key="1">
    <source>
        <dbReference type="SAM" id="SignalP"/>
    </source>
</evidence>
<feature type="domain" description="3-keto-alpha-glucoside-1,2-lyase/3-keto-2-hydroxy-glucal hydratase" evidence="2">
    <location>
        <begin position="64"/>
        <end position="261"/>
    </location>
</feature>
<comment type="caution">
    <text evidence="3">The sequence shown here is derived from an EMBL/GenBank/DDBJ whole genome shotgun (WGS) entry which is preliminary data.</text>
</comment>
<dbReference type="Proteomes" id="UP001253595">
    <property type="component" value="Unassembled WGS sequence"/>
</dbReference>
<proteinExistence type="predicted"/>
<dbReference type="RefSeq" id="WP_310072672.1">
    <property type="nucleotide sequence ID" value="NZ_JAVDVX010000004.1"/>
</dbReference>
<evidence type="ECO:0000259" key="2">
    <source>
        <dbReference type="Pfam" id="PF06439"/>
    </source>
</evidence>
<dbReference type="EMBL" id="JAVDVX010000004">
    <property type="protein sequence ID" value="MDR7090389.1"/>
    <property type="molecule type" value="Genomic_DNA"/>
</dbReference>
<gene>
    <name evidence="3" type="ORF">J2X05_002413</name>
</gene>
<name>A0ABU1UYW3_9GAMM</name>